<dbReference type="EMBL" id="JAHXZJ010001864">
    <property type="protein sequence ID" value="KAH0550713.1"/>
    <property type="molecule type" value="Genomic_DNA"/>
</dbReference>
<comment type="caution">
    <text evidence="2">The sequence shown here is derived from an EMBL/GenBank/DDBJ whole genome shotgun (WGS) entry which is preliminary data.</text>
</comment>
<evidence type="ECO:0000256" key="1">
    <source>
        <dbReference type="SAM" id="Phobius"/>
    </source>
</evidence>
<gene>
    <name evidence="2" type="ORF">KQX54_020599</name>
</gene>
<dbReference type="Proteomes" id="UP000826195">
    <property type="component" value="Unassembled WGS sequence"/>
</dbReference>
<name>A0AAV7I069_COTGL</name>
<sequence>MGLSPWTLNVLKMYRESSSSGVLNYECQFSPVGCLYNVLFMIIIVMSIAYVWINKELISLQDDIFTKQVLMVISYVIALLICGILLMYIINGKVIINVLNRLKTIDEKLKRCAAYKFQKSKYGQRYQHTQGSVQH</sequence>
<keyword evidence="1" id="KW-0812">Transmembrane</keyword>
<keyword evidence="1" id="KW-1133">Transmembrane helix</keyword>
<accession>A0AAV7I069</accession>
<dbReference type="AlphaFoldDB" id="A0AAV7I069"/>
<evidence type="ECO:0000313" key="3">
    <source>
        <dbReference type="Proteomes" id="UP000826195"/>
    </source>
</evidence>
<proteinExistence type="predicted"/>
<protein>
    <submittedName>
        <fullName evidence="2">Uncharacterized protein</fullName>
    </submittedName>
</protein>
<feature type="transmembrane region" description="Helical" evidence="1">
    <location>
        <begin position="34"/>
        <end position="53"/>
    </location>
</feature>
<feature type="transmembrane region" description="Helical" evidence="1">
    <location>
        <begin position="73"/>
        <end position="91"/>
    </location>
</feature>
<organism evidence="2 3">
    <name type="scientific">Cotesia glomerata</name>
    <name type="common">Lepidopteran parasitic wasp</name>
    <name type="synonym">Apanteles glomeratus</name>
    <dbReference type="NCBI Taxonomy" id="32391"/>
    <lineage>
        <taxon>Eukaryota</taxon>
        <taxon>Metazoa</taxon>
        <taxon>Ecdysozoa</taxon>
        <taxon>Arthropoda</taxon>
        <taxon>Hexapoda</taxon>
        <taxon>Insecta</taxon>
        <taxon>Pterygota</taxon>
        <taxon>Neoptera</taxon>
        <taxon>Endopterygota</taxon>
        <taxon>Hymenoptera</taxon>
        <taxon>Apocrita</taxon>
        <taxon>Ichneumonoidea</taxon>
        <taxon>Braconidae</taxon>
        <taxon>Microgastrinae</taxon>
        <taxon>Cotesia</taxon>
    </lineage>
</organism>
<evidence type="ECO:0000313" key="2">
    <source>
        <dbReference type="EMBL" id="KAH0550713.1"/>
    </source>
</evidence>
<reference evidence="2 3" key="1">
    <citation type="journal article" date="2021" name="J. Hered.">
        <title>A chromosome-level genome assembly of the parasitoid wasp, Cotesia glomerata (Hymenoptera: Braconidae).</title>
        <authorList>
            <person name="Pinto B.J."/>
            <person name="Weis J.J."/>
            <person name="Gamble T."/>
            <person name="Ode P.J."/>
            <person name="Paul R."/>
            <person name="Zaspel J.M."/>
        </authorList>
    </citation>
    <scope>NUCLEOTIDE SEQUENCE [LARGE SCALE GENOMIC DNA]</scope>
    <source>
        <strain evidence="2">CgM1</strain>
    </source>
</reference>
<keyword evidence="3" id="KW-1185">Reference proteome</keyword>
<keyword evidence="1" id="KW-0472">Membrane</keyword>